<gene>
    <name evidence="1" type="ORF">FHX39_000991</name>
</gene>
<dbReference type="EMBL" id="JACHZG010000001">
    <property type="protein sequence ID" value="MBB3326047.1"/>
    <property type="molecule type" value="Genomic_DNA"/>
</dbReference>
<evidence type="ECO:0000313" key="1">
    <source>
        <dbReference type="EMBL" id="MBB3326047.1"/>
    </source>
</evidence>
<dbReference type="Pfam" id="PF13830">
    <property type="entry name" value="DUF4192"/>
    <property type="match status" value="1"/>
</dbReference>
<dbReference type="Proteomes" id="UP000565572">
    <property type="component" value="Unassembled WGS sequence"/>
</dbReference>
<proteinExistence type="predicted"/>
<reference evidence="1 2" key="1">
    <citation type="submission" date="2020-08" db="EMBL/GenBank/DDBJ databases">
        <title>Sequencing the genomes of 1000 actinobacteria strains.</title>
        <authorList>
            <person name="Klenk H.-P."/>
        </authorList>
    </citation>
    <scope>NUCLEOTIDE SEQUENCE [LARGE SCALE GENOMIC DNA]</scope>
    <source>
        <strain evidence="1 2">DSM 11053</strain>
    </source>
</reference>
<evidence type="ECO:0008006" key="3">
    <source>
        <dbReference type="Google" id="ProtNLM"/>
    </source>
</evidence>
<comment type="caution">
    <text evidence="1">The sequence shown here is derived from an EMBL/GenBank/DDBJ whole genome shotgun (WGS) entry which is preliminary data.</text>
</comment>
<dbReference type="RefSeq" id="WP_183337061.1">
    <property type="nucleotide sequence ID" value="NZ_JACHZG010000001.1"/>
</dbReference>
<organism evidence="1 2">
    <name type="scientific">Microlunatus antarcticus</name>
    <dbReference type="NCBI Taxonomy" id="53388"/>
    <lineage>
        <taxon>Bacteria</taxon>
        <taxon>Bacillati</taxon>
        <taxon>Actinomycetota</taxon>
        <taxon>Actinomycetes</taxon>
        <taxon>Propionibacteriales</taxon>
        <taxon>Propionibacteriaceae</taxon>
        <taxon>Microlunatus</taxon>
    </lineage>
</organism>
<dbReference type="InterPro" id="IPR025447">
    <property type="entry name" value="DUF4192"/>
</dbReference>
<sequence length="349" mass="37454">MTTSYSPAVPPSEPDGPVRLKARRPSDLLAAVPFLLGFHPQESLVALFLESGRVRLTARYDLGDHLDLDVADLVDQHRPTGLVLVVYCADADRGRAALRDQAERLTDVDLVDLLLVDGERWWSLDRSTGCCPSEGNPYAPGDHPLSAEAVWAGLVARPDRAAVVATVGGPDEEEWAALGRLARPIRSRLARESRTARQDALGRAVVAALPHLEAGPAAGADEEGRAARVARLDDAACLELALLVRDTLVRDVACALVTREDAPRHLALWQQVVARTPPDLASAPLCLVGVAAWAGGNGTLLNACCERLAELDPRYPMGRLLSDVSRRALPPAWWDAMADGLRRDLGLGG</sequence>
<keyword evidence="2" id="KW-1185">Reference proteome</keyword>
<accession>A0A7W5P665</accession>
<protein>
    <recommendedName>
        <fullName evidence="3">DUF4192 domain-containing protein</fullName>
    </recommendedName>
</protein>
<name>A0A7W5P665_9ACTN</name>
<evidence type="ECO:0000313" key="2">
    <source>
        <dbReference type="Proteomes" id="UP000565572"/>
    </source>
</evidence>
<dbReference type="AlphaFoldDB" id="A0A7W5P665"/>